<comment type="caution">
    <text evidence="1">The sequence shown here is derived from an EMBL/GenBank/DDBJ whole genome shotgun (WGS) entry which is preliminary data.</text>
</comment>
<reference evidence="1 2" key="1">
    <citation type="journal article" date="2019" name="Sci. Rep.">
        <title>A high-quality genome of Eragrostis curvula grass provides insights into Poaceae evolution and supports new strategies to enhance forage quality.</title>
        <authorList>
            <person name="Carballo J."/>
            <person name="Santos B.A.C.M."/>
            <person name="Zappacosta D."/>
            <person name="Garbus I."/>
            <person name="Selva J.P."/>
            <person name="Gallo C.A."/>
            <person name="Diaz A."/>
            <person name="Albertini E."/>
            <person name="Caccamo M."/>
            <person name="Echenique V."/>
        </authorList>
    </citation>
    <scope>NUCLEOTIDE SEQUENCE [LARGE SCALE GENOMIC DNA]</scope>
    <source>
        <strain evidence="2">cv. Victoria</strain>
        <tissue evidence="1">Leaf</tissue>
    </source>
</reference>
<feature type="non-terminal residue" evidence="1">
    <location>
        <position position="1"/>
    </location>
</feature>
<gene>
    <name evidence="1" type="ORF">EJB05_57450</name>
</gene>
<keyword evidence="2" id="KW-1185">Reference proteome</keyword>
<sequence>MASGVVLDADEGSFEEYRDLAMIDFFTDGIVDLRAIVCDENTVAISWVFGIAAELITYCTGRIIHCDACAYETGFRELHVVLDKTKDALILPAITPAEHYRVIVHPLASGQEYDAYLQESREAFRGHRVFGLTGMAAANDSTGIDYCIRIADELKRTENAIQIVCSGWVFGLRQYAVDLVMIHPDTAMADVLPGWSRNWNYHSRCKLLRRPLVLWR</sequence>
<evidence type="ECO:0000313" key="2">
    <source>
        <dbReference type="Proteomes" id="UP000324897"/>
    </source>
</evidence>
<accession>A0A5J9SDV3</accession>
<dbReference type="AlphaFoldDB" id="A0A5J9SDV3"/>
<evidence type="ECO:0000313" key="1">
    <source>
        <dbReference type="EMBL" id="TVT97309.1"/>
    </source>
</evidence>
<dbReference type="Gramene" id="TVT97309">
    <property type="protein sequence ID" value="TVT97309"/>
    <property type="gene ID" value="EJB05_57450"/>
</dbReference>
<protein>
    <submittedName>
        <fullName evidence="1">Uncharacterized protein</fullName>
    </submittedName>
</protein>
<dbReference type="OrthoDB" id="683172at2759"/>
<dbReference type="Proteomes" id="UP000324897">
    <property type="component" value="Unassembled WGS sequence"/>
</dbReference>
<proteinExistence type="predicted"/>
<name>A0A5J9SDV3_9POAL</name>
<organism evidence="1 2">
    <name type="scientific">Eragrostis curvula</name>
    <name type="common">weeping love grass</name>
    <dbReference type="NCBI Taxonomy" id="38414"/>
    <lineage>
        <taxon>Eukaryota</taxon>
        <taxon>Viridiplantae</taxon>
        <taxon>Streptophyta</taxon>
        <taxon>Embryophyta</taxon>
        <taxon>Tracheophyta</taxon>
        <taxon>Spermatophyta</taxon>
        <taxon>Magnoliopsida</taxon>
        <taxon>Liliopsida</taxon>
        <taxon>Poales</taxon>
        <taxon>Poaceae</taxon>
        <taxon>PACMAD clade</taxon>
        <taxon>Chloridoideae</taxon>
        <taxon>Eragrostideae</taxon>
        <taxon>Eragrostidinae</taxon>
        <taxon>Eragrostis</taxon>
    </lineage>
</organism>
<dbReference type="EMBL" id="RWGY01001034">
    <property type="protein sequence ID" value="TVT97309.1"/>
    <property type="molecule type" value="Genomic_DNA"/>
</dbReference>